<comment type="caution">
    <text evidence="1">The sequence shown here is derived from an EMBL/GenBank/DDBJ whole genome shotgun (WGS) entry which is preliminary data.</text>
</comment>
<evidence type="ECO:0000313" key="2">
    <source>
        <dbReference type="Proteomes" id="UP001054837"/>
    </source>
</evidence>
<sequence>MEESISEVSYGNGFLQIGRIISNLNRSHSQSPNKLAISYSPDISQSAIGKDAEGRGRRRKKKHSWFGRRPWVERKSREKVAPENVRNGISQICLLINSLGRQAGRCRASTFPSENRSVLAFFGRQVVLFSLSYRL</sequence>
<dbReference type="Proteomes" id="UP001054837">
    <property type="component" value="Unassembled WGS sequence"/>
</dbReference>
<evidence type="ECO:0000313" key="1">
    <source>
        <dbReference type="EMBL" id="GIY06617.1"/>
    </source>
</evidence>
<reference evidence="1 2" key="1">
    <citation type="submission" date="2021-06" db="EMBL/GenBank/DDBJ databases">
        <title>Caerostris darwini draft genome.</title>
        <authorList>
            <person name="Kono N."/>
            <person name="Arakawa K."/>
        </authorList>
    </citation>
    <scope>NUCLEOTIDE SEQUENCE [LARGE SCALE GENOMIC DNA]</scope>
</reference>
<organism evidence="1 2">
    <name type="scientific">Caerostris darwini</name>
    <dbReference type="NCBI Taxonomy" id="1538125"/>
    <lineage>
        <taxon>Eukaryota</taxon>
        <taxon>Metazoa</taxon>
        <taxon>Ecdysozoa</taxon>
        <taxon>Arthropoda</taxon>
        <taxon>Chelicerata</taxon>
        <taxon>Arachnida</taxon>
        <taxon>Araneae</taxon>
        <taxon>Araneomorphae</taxon>
        <taxon>Entelegynae</taxon>
        <taxon>Araneoidea</taxon>
        <taxon>Araneidae</taxon>
        <taxon>Caerostris</taxon>
    </lineage>
</organism>
<proteinExistence type="predicted"/>
<protein>
    <submittedName>
        <fullName evidence="1">Uncharacterized protein</fullName>
    </submittedName>
</protein>
<name>A0AAV4QEH8_9ARAC</name>
<dbReference type="AlphaFoldDB" id="A0AAV4QEH8"/>
<gene>
    <name evidence="1" type="ORF">CDAR_395181</name>
</gene>
<keyword evidence="2" id="KW-1185">Reference proteome</keyword>
<dbReference type="EMBL" id="BPLQ01004236">
    <property type="protein sequence ID" value="GIY06617.1"/>
    <property type="molecule type" value="Genomic_DNA"/>
</dbReference>
<accession>A0AAV4QEH8</accession>